<protein>
    <submittedName>
        <fullName evidence="1">Uncharacterized protein</fullName>
    </submittedName>
</protein>
<evidence type="ECO:0000313" key="2">
    <source>
        <dbReference type="Proteomes" id="UP000092876"/>
    </source>
</evidence>
<organism evidence="1 2">
    <name type="scientific">Vibrio atlanticus</name>
    <dbReference type="NCBI Taxonomy" id="693153"/>
    <lineage>
        <taxon>Bacteria</taxon>
        <taxon>Pseudomonadati</taxon>
        <taxon>Pseudomonadota</taxon>
        <taxon>Gammaproteobacteria</taxon>
        <taxon>Vibrionales</taxon>
        <taxon>Vibrionaceae</taxon>
        <taxon>Vibrio</taxon>
    </lineage>
</organism>
<name>A0A1C3IMJ6_9VIBR</name>
<accession>A0A1C3IMJ6</accession>
<sequence length="76" mass="8345">MSILRPAMCGIVSATHGNTVAKFGTNRAKVAHLKSGTRQQPAALPSHFCFAKDARELRARDISLDSLNTWPLERPE</sequence>
<dbReference type="Proteomes" id="UP000092876">
    <property type="component" value="Unassembled WGS sequence"/>
</dbReference>
<proteinExistence type="predicted"/>
<dbReference type="EMBL" id="FLQP01000016">
    <property type="protein sequence ID" value="SBS62714.1"/>
    <property type="molecule type" value="Genomic_DNA"/>
</dbReference>
<dbReference type="AlphaFoldDB" id="A0A1C3IMJ6"/>
<gene>
    <name evidence="1" type="ORF">VAT7223_01312</name>
</gene>
<evidence type="ECO:0000313" key="1">
    <source>
        <dbReference type="EMBL" id="SBS62714.1"/>
    </source>
</evidence>
<reference evidence="2" key="1">
    <citation type="submission" date="2016-06" db="EMBL/GenBank/DDBJ databases">
        <authorList>
            <person name="Rodrigo-Torres Lidia"/>
            <person name="Arahal R.David."/>
        </authorList>
    </citation>
    <scope>NUCLEOTIDE SEQUENCE [LARGE SCALE GENOMIC DNA]</scope>
    <source>
        <strain evidence="2">CECT 7223</strain>
    </source>
</reference>